<dbReference type="InterPro" id="IPR045178">
    <property type="entry name" value="Fhl1/FHA1"/>
</dbReference>
<feature type="region of interest" description="Disordered" evidence="4">
    <location>
        <begin position="250"/>
        <end position="278"/>
    </location>
</feature>
<evidence type="ECO:0000256" key="2">
    <source>
        <dbReference type="ARBA" id="ARBA00023242"/>
    </source>
</evidence>
<feature type="region of interest" description="Disordered" evidence="4">
    <location>
        <begin position="1089"/>
        <end position="1120"/>
    </location>
</feature>
<dbReference type="OrthoDB" id="5402974at2759"/>
<feature type="compositionally biased region" description="Basic and acidic residues" evidence="4">
    <location>
        <begin position="790"/>
        <end position="806"/>
    </location>
</feature>
<feature type="compositionally biased region" description="Low complexity" evidence="4">
    <location>
        <begin position="931"/>
        <end position="943"/>
    </location>
</feature>
<feature type="compositionally biased region" description="Pro residues" evidence="4">
    <location>
        <begin position="998"/>
        <end position="1017"/>
    </location>
</feature>
<protein>
    <recommendedName>
        <fullName evidence="9">Fork-head domain-containing protein</fullName>
    </recommendedName>
</protein>
<feature type="compositionally biased region" description="Polar residues" evidence="4">
    <location>
        <begin position="264"/>
        <end position="275"/>
    </location>
</feature>
<feature type="region of interest" description="Disordered" evidence="4">
    <location>
        <begin position="411"/>
        <end position="431"/>
    </location>
</feature>
<feature type="compositionally biased region" description="Acidic residues" evidence="4">
    <location>
        <begin position="420"/>
        <end position="431"/>
    </location>
</feature>
<keyword evidence="2 3" id="KW-0539">Nucleus</keyword>
<dbReference type="PRINTS" id="PR00053">
    <property type="entry name" value="FORKHEAD"/>
</dbReference>
<dbReference type="InterPro" id="IPR001766">
    <property type="entry name" value="Fork_head_dom"/>
</dbReference>
<dbReference type="AlphaFoldDB" id="A0A8E2EFR9"/>
<keyword evidence="8" id="KW-1185">Reference proteome</keyword>
<comment type="subcellular location">
    <subcellularLocation>
        <location evidence="3">Nucleus</location>
    </subcellularLocation>
</comment>
<name>A0A8E2EFR9_9PEZI</name>
<dbReference type="SUPFAM" id="SSF49879">
    <property type="entry name" value="SMAD/FHA domain"/>
    <property type="match status" value="1"/>
</dbReference>
<dbReference type="GO" id="GO:0043565">
    <property type="term" value="F:sequence-specific DNA binding"/>
    <property type="evidence" value="ECO:0007669"/>
    <property type="project" value="InterPro"/>
</dbReference>
<feature type="DNA-binding region" description="Fork-head" evidence="3">
    <location>
        <begin position="722"/>
        <end position="810"/>
    </location>
</feature>
<feature type="compositionally biased region" description="Basic and acidic residues" evidence="4">
    <location>
        <begin position="202"/>
        <end position="212"/>
    </location>
</feature>
<organism evidence="7 8">
    <name type="scientific">Lepidopterella palustris CBS 459.81</name>
    <dbReference type="NCBI Taxonomy" id="1314670"/>
    <lineage>
        <taxon>Eukaryota</taxon>
        <taxon>Fungi</taxon>
        <taxon>Dikarya</taxon>
        <taxon>Ascomycota</taxon>
        <taxon>Pezizomycotina</taxon>
        <taxon>Dothideomycetes</taxon>
        <taxon>Pleosporomycetidae</taxon>
        <taxon>Mytilinidiales</taxon>
        <taxon>Argynnaceae</taxon>
        <taxon>Lepidopterella</taxon>
    </lineage>
</organism>
<dbReference type="InterPro" id="IPR036390">
    <property type="entry name" value="WH_DNA-bd_sf"/>
</dbReference>
<feature type="region of interest" description="Disordered" evidence="4">
    <location>
        <begin position="448"/>
        <end position="710"/>
    </location>
</feature>
<dbReference type="Gene3D" id="1.10.10.10">
    <property type="entry name" value="Winged helix-like DNA-binding domain superfamily/Winged helix DNA-binding domain"/>
    <property type="match status" value="1"/>
</dbReference>
<dbReference type="GO" id="GO:0003700">
    <property type="term" value="F:DNA-binding transcription factor activity"/>
    <property type="evidence" value="ECO:0007669"/>
    <property type="project" value="InterPro"/>
</dbReference>
<feature type="compositionally biased region" description="Basic and acidic residues" evidence="4">
    <location>
        <begin position="522"/>
        <end position="578"/>
    </location>
</feature>
<dbReference type="GO" id="GO:0005634">
    <property type="term" value="C:nucleus"/>
    <property type="evidence" value="ECO:0007669"/>
    <property type="project" value="UniProtKB-SubCell"/>
</dbReference>
<dbReference type="EMBL" id="KV744867">
    <property type="protein sequence ID" value="OCK83200.1"/>
    <property type="molecule type" value="Genomic_DNA"/>
</dbReference>
<evidence type="ECO:0000313" key="7">
    <source>
        <dbReference type="EMBL" id="OCK83200.1"/>
    </source>
</evidence>
<proteinExistence type="predicted"/>
<feature type="region of interest" description="Disordered" evidence="4">
    <location>
        <begin position="1151"/>
        <end position="1262"/>
    </location>
</feature>
<evidence type="ECO:0008006" key="9">
    <source>
        <dbReference type="Google" id="ProtNLM"/>
    </source>
</evidence>
<feature type="compositionally biased region" description="Low complexity" evidence="4">
    <location>
        <begin position="813"/>
        <end position="825"/>
    </location>
</feature>
<evidence type="ECO:0000259" key="5">
    <source>
        <dbReference type="PROSITE" id="PS50006"/>
    </source>
</evidence>
<dbReference type="PANTHER" id="PTHR21712:SF29">
    <property type="entry name" value="PRE-RRNA-PROCESSING PROTEIN FHL1"/>
    <property type="match status" value="1"/>
</dbReference>
<feature type="region of interest" description="Disordered" evidence="4">
    <location>
        <begin position="196"/>
        <end position="231"/>
    </location>
</feature>
<evidence type="ECO:0000256" key="4">
    <source>
        <dbReference type="SAM" id="MobiDB-lite"/>
    </source>
</evidence>
<feature type="compositionally biased region" description="Low complexity" evidence="4">
    <location>
        <begin position="874"/>
        <end position="906"/>
    </location>
</feature>
<dbReference type="PROSITE" id="PS00658">
    <property type="entry name" value="FORK_HEAD_2"/>
    <property type="match status" value="1"/>
</dbReference>
<feature type="region of interest" description="Disordered" evidence="4">
    <location>
        <begin position="960"/>
        <end position="1021"/>
    </location>
</feature>
<evidence type="ECO:0000256" key="3">
    <source>
        <dbReference type="PROSITE-ProRule" id="PRU00089"/>
    </source>
</evidence>
<dbReference type="Pfam" id="PF00250">
    <property type="entry name" value="Forkhead"/>
    <property type="match status" value="1"/>
</dbReference>
<feature type="compositionally biased region" description="Basic and acidic residues" evidence="4">
    <location>
        <begin position="1252"/>
        <end position="1262"/>
    </location>
</feature>
<dbReference type="PROSITE" id="PS50039">
    <property type="entry name" value="FORK_HEAD_3"/>
    <property type="match status" value="1"/>
</dbReference>
<dbReference type="GO" id="GO:0060962">
    <property type="term" value="P:regulation of ribosomal protein gene transcription by RNA polymerase II"/>
    <property type="evidence" value="ECO:0007669"/>
    <property type="project" value="InterPro"/>
</dbReference>
<evidence type="ECO:0000256" key="1">
    <source>
        <dbReference type="ARBA" id="ARBA00023125"/>
    </source>
</evidence>
<dbReference type="InterPro" id="IPR008984">
    <property type="entry name" value="SMAD_FHA_dom_sf"/>
</dbReference>
<feature type="region of interest" description="Disordered" evidence="4">
    <location>
        <begin position="1"/>
        <end position="49"/>
    </location>
</feature>
<dbReference type="Pfam" id="PF00498">
    <property type="entry name" value="FHA"/>
    <property type="match status" value="1"/>
</dbReference>
<dbReference type="SMART" id="SM00339">
    <property type="entry name" value="FH"/>
    <property type="match status" value="1"/>
</dbReference>
<accession>A0A8E2EFR9</accession>
<gene>
    <name evidence="7" type="ORF">K432DRAFT_192922</name>
</gene>
<feature type="compositionally biased region" description="Basic and acidic residues" evidence="4">
    <location>
        <begin position="611"/>
        <end position="639"/>
    </location>
</feature>
<feature type="compositionally biased region" description="Low complexity" evidence="4">
    <location>
        <begin position="960"/>
        <end position="973"/>
    </location>
</feature>
<feature type="compositionally biased region" description="Low complexity" evidence="4">
    <location>
        <begin position="254"/>
        <end position="263"/>
    </location>
</feature>
<keyword evidence="1 3" id="KW-0238">DNA-binding</keyword>
<feature type="domain" description="Fork-head" evidence="6">
    <location>
        <begin position="722"/>
        <end position="810"/>
    </location>
</feature>
<feature type="compositionally biased region" description="Acidic residues" evidence="4">
    <location>
        <begin position="448"/>
        <end position="471"/>
    </location>
</feature>
<feature type="region of interest" description="Disordered" evidence="4">
    <location>
        <begin position="850"/>
        <end position="943"/>
    </location>
</feature>
<dbReference type="CDD" id="cd00059">
    <property type="entry name" value="FH_FOX"/>
    <property type="match status" value="1"/>
</dbReference>
<dbReference type="PANTHER" id="PTHR21712">
    <property type="entry name" value="PRE-RRNA-PROCESSING PROTEIN FHL1"/>
    <property type="match status" value="1"/>
</dbReference>
<feature type="compositionally biased region" description="Polar residues" evidence="4">
    <location>
        <begin position="38"/>
        <end position="49"/>
    </location>
</feature>
<dbReference type="InterPro" id="IPR000253">
    <property type="entry name" value="FHA_dom"/>
</dbReference>
<sequence>MNDPSGESPQDVAATAHSFGDVSSPPIALDSGVATDGPMSQPQLTNIDGNNADLELQEPIHHLEIDLHQPVHDAVHVDYTHQHLTGGGYPVSLAEPLPPLLPHEPLHQMDPPNTFIKPDPYSSHYPEYIYNEEAVKKFNDVDAELDLADIESLHEQRISAFARLKFLDGSYYMTTHQIIIGRDMMQSREAMRRLSRMQKANARVERASDMSVRKKRKRTKKSSQTARSIVSESGGIVRVPLDSLPLEYRRKSEASQSASASSQHLTHGSAQSQQDELPEHAPQDVMMDSFPPVPRDLHQTVPDPDDCPYVYIHPQQVLAPGGPQGPKGISRQHAKIAYNADIAQFELTVLGSNGLFCQNVHYQKGAVIPLKNDDFILIGAVEIRFQLPNDPGDDEDVGSDDEVCSRPMSFAFENGRGESEDVVDSSEDEQEITEAHQLWQYANGYESDDVADDDEEEEEEEEEEDNDDEDELKATPEPRRQTVRLKINTRISPPNDKRKGNKKRGKVSRPLPPPPPKPLSKTKKEVSKDASKEKGKLPAKDLFKDKSKDKVKEPPKPSGKEEQPNQTEVKEKPKDQPKEGTTLTADDVARFGLPESMVGQIVQKRKGPGRPPKDGFMSKREKALIARQAKEAEKARRLGLDPADLPPIPSKVKPNRPRKDSNLEEDGEEGNVKESTEGQGDTADPSGTDAAGEKKPLKYTKPPRSPSPEMKITDYTEEQLQRPLINYVLMIHEAISSSKTGVMNLQQIYSAIERKYPYYKFRVPTNGWQSSVRHNLGQHEAFKKADKEGKGYNWRIDPDVSIDKERKRAKNSPPLQSQQHRQQYYPHPPGYPMMQPHGMPGAYYPSYPYPPSGQGHPADGAARVSAPANEDPSRPSVPRLPPSLARGNAPANVPAAPSASPYASPWAGGGGNDAGTKAAGNPPAQSSHTRPPYSAYPPSSSAPGGSYGMLVTTSAPYPYAHPAAQHPSHYPPASQSPYTNAPRTYSPHTLAGSTPNPSHTPYPPHPQPNNRNPPQPRYPSHITPAVAEQLDAFRDTFIARSTEDKAFAERKVNNAIKQVVSPSNPPPALIDAEQQLVLILQKIIDNDAARRAPQSHDQLKNDAPKDQEKASDSGPPAGRTLSELATSAATIAASDAAAAVADAKSAVTAPASEGQASSASQLPSTPQDAKPDPPFDTPVRSCSAPGKAKRPSVEPITPVPGSPMVGVVVVANGGATPTRMPTPAPAGRKRSFGGMADETGTRDGEMGPQDSEEGREVKRLAV</sequence>
<dbReference type="Proteomes" id="UP000250266">
    <property type="component" value="Unassembled WGS sequence"/>
</dbReference>
<feature type="domain" description="FHA" evidence="5">
    <location>
        <begin position="329"/>
        <end position="362"/>
    </location>
</feature>
<dbReference type="PROSITE" id="PS50006">
    <property type="entry name" value="FHA_DOMAIN"/>
    <property type="match status" value="1"/>
</dbReference>
<feature type="compositionally biased region" description="Polar residues" evidence="4">
    <location>
        <begin position="1154"/>
        <end position="1167"/>
    </location>
</feature>
<dbReference type="Gene3D" id="2.60.200.20">
    <property type="match status" value="1"/>
</dbReference>
<dbReference type="SUPFAM" id="SSF46785">
    <property type="entry name" value="Winged helix' DNA-binding domain"/>
    <property type="match status" value="1"/>
</dbReference>
<evidence type="ECO:0000313" key="8">
    <source>
        <dbReference type="Proteomes" id="UP000250266"/>
    </source>
</evidence>
<reference evidence="7 8" key="1">
    <citation type="journal article" date="2016" name="Nat. Commun.">
        <title>Ectomycorrhizal ecology is imprinted in the genome of the dominant symbiotic fungus Cenococcum geophilum.</title>
        <authorList>
            <consortium name="DOE Joint Genome Institute"/>
            <person name="Peter M."/>
            <person name="Kohler A."/>
            <person name="Ohm R.A."/>
            <person name="Kuo A."/>
            <person name="Krutzmann J."/>
            <person name="Morin E."/>
            <person name="Arend M."/>
            <person name="Barry K.W."/>
            <person name="Binder M."/>
            <person name="Choi C."/>
            <person name="Clum A."/>
            <person name="Copeland A."/>
            <person name="Grisel N."/>
            <person name="Haridas S."/>
            <person name="Kipfer T."/>
            <person name="LaButti K."/>
            <person name="Lindquist E."/>
            <person name="Lipzen A."/>
            <person name="Maire R."/>
            <person name="Meier B."/>
            <person name="Mihaltcheva S."/>
            <person name="Molinier V."/>
            <person name="Murat C."/>
            <person name="Poggeler S."/>
            <person name="Quandt C.A."/>
            <person name="Sperisen C."/>
            <person name="Tritt A."/>
            <person name="Tisserant E."/>
            <person name="Crous P.W."/>
            <person name="Henrissat B."/>
            <person name="Nehls U."/>
            <person name="Egli S."/>
            <person name="Spatafora J.W."/>
            <person name="Grigoriev I.V."/>
            <person name="Martin F.M."/>
        </authorList>
    </citation>
    <scope>NUCLEOTIDE SEQUENCE [LARGE SCALE GENOMIC DNA]</scope>
    <source>
        <strain evidence="7 8">CBS 459.81</strain>
    </source>
</reference>
<evidence type="ECO:0000259" key="6">
    <source>
        <dbReference type="PROSITE" id="PS50039"/>
    </source>
</evidence>
<feature type="region of interest" description="Disordered" evidence="4">
    <location>
        <begin position="790"/>
        <end position="837"/>
    </location>
</feature>
<dbReference type="InterPro" id="IPR030456">
    <property type="entry name" value="TF_fork_head_CS_2"/>
</dbReference>
<feature type="compositionally biased region" description="Basic and acidic residues" evidence="4">
    <location>
        <begin position="1097"/>
        <end position="1111"/>
    </location>
</feature>
<feature type="compositionally biased region" description="Polar residues" evidence="4">
    <location>
        <begin position="975"/>
        <end position="987"/>
    </location>
</feature>
<feature type="compositionally biased region" description="Low complexity" evidence="4">
    <location>
        <begin position="1202"/>
        <end position="1221"/>
    </location>
</feature>
<dbReference type="InterPro" id="IPR036388">
    <property type="entry name" value="WH-like_DNA-bd_sf"/>
</dbReference>